<evidence type="ECO:0000259" key="13">
    <source>
        <dbReference type="Pfam" id="PF03372"/>
    </source>
</evidence>
<evidence type="ECO:0000256" key="4">
    <source>
        <dbReference type="ARBA" id="ARBA00006335"/>
    </source>
</evidence>
<dbReference type="Proteomes" id="UP000290189">
    <property type="component" value="Unassembled WGS sequence"/>
</dbReference>
<dbReference type="InterPro" id="IPR036691">
    <property type="entry name" value="Endo/exonu/phosph_ase_sf"/>
</dbReference>
<keyword evidence="11" id="KW-0443">Lipid metabolism</keyword>
<dbReference type="SUPFAM" id="SSF56219">
    <property type="entry name" value="DNase I-like"/>
    <property type="match status" value="1"/>
</dbReference>
<dbReference type="PANTHER" id="PTHR16320">
    <property type="entry name" value="SPHINGOMYELINASE FAMILY MEMBER"/>
    <property type="match status" value="1"/>
</dbReference>
<keyword evidence="7" id="KW-0378">Hydrolase</keyword>
<dbReference type="Pfam" id="PF03372">
    <property type="entry name" value="Exo_endo_phos"/>
    <property type="match status" value="1"/>
</dbReference>
<dbReference type="InterPro" id="IPR005135">
    <property type="entry name" value="Endo/exonuclease/phosphatase"/>
</dbReference>
<keyword evidence="12" id="KW-0472">Membrane</keyword>
<keyword evidence="5" id="KW-0812">Transmembrane</keyword>
<keyword evidence="6" id="KW-0479">Metal-binding</keyword>
<comment type="pathway">
    <text evidence="3">Sphingolipid metabolism.</text>
</comment>
<dbReference type="GO" id="GO:0046872">
    <property type="term" value="F:metal ion binding"/>
    <property type="evidence" value="ECO:0007669"/>
    <property type="project" value="UniProtKB-KW"/>
</dbReference>
<dbReference type="AlphaFoldDB" id="A0A3P3YIK5"/>
<dbReference type="EMBL" id="OVEO01000013">
    <property type="protein sequence ID" value="SPR00018.1"/>
    <property type="molecule type" value="Genomic_DNA"/>
</dbReference>
<evidence type="ECO:0000256" key="1">
    <source>
        <dbReference type="ARBA" id="ARBA00004141"/>
    </source>
</evidence>
<evidence type="ECO:0000256" key="8">
    <source>
        <dbReference type="ARBA" id="ARBA00022842"/>
    </source>
</evidence>
<feature type="domain" description="Endonuclease/exonuclease/phosphatase" evidence="13">
    <location>
        <begin position="56"/>
        <end position="290"/>
    </location>
</feature>
<dbReference type="PANTHER" id="PTHR16320:SF24">
    <property type="entry name" value="PHOSPHODIESTERASE, PUTATIVE-RELATED"/>
    <property type="match status" value="1"/>
</dbReference>
<keyword evidence="8" id="KW-0460">Magnesium</keyword>
<dbReference type="Gene3D" id="3.60.10.10">
    <property type="entry name" value="Endonuclease/exonuclease/phosphatase"/>
    <property type="match status" value="1"/>
</dbReference>
<keyword evidence="10" id="KW-1133">Transmembrane helix</keyword>
<dbReference type="GO" id="GO:0016020">
    <property type="term" value="C:membrane"/>
    <property type="evidence" value="ECO:0007669"/>
    <property type="project" value="UniProtKB-SubCell"/>
</dbReference>
<keyword evidence="9" id="KW-0746">Sphingolipid metabolism</keyword>
<dbReference type="InterPro" id="IPR038772">
    <property type="entry name" value="Sph/SMPD2-like"/>
</dbReference>
<reference evidence="14 15" key="1">
    <citation type="submission" date="2018-03" db="EMBL/GenBank/DDBJ databases">
        <authorList>
            <person name="Fogelqvist J."/>
        </authorList>
    </citation>
    <scope>NUCLEOTIDE SEQUENCE [LARGE SCALE GENOMIC DNA]</scope>
</reference>
<dbReference type="GO" id="GO:0006665">
    <property type="term" value="P:sphingolipid metabolic process"/>
    <property type="evidence" value="ECO:0007669"/>
    <property type="project" value="UniProtKB-KW"/>
</dbReference>
<evidence type="ECO:0000256" key="2">
    <source>
        <dbReference type="ARBA" id="ARBA00004760"/>
    </source>
</evidence>
<proteinExistence type="inferred from homology"/>
<evidence type="ECO:0000256" key="6">
    <source>
        <dbReference type="ARBA" id="ARBA00022723"/>
    </source>
</evidence>
<evidence type="ECO:0000256" key="10">
    <source>
        <dbReference type="ARBA" id="ARBA00022989"/>
    </source>
</evidence>
<evidence type="ECO:0000256" key="9">
    <source>
        <dbReference type="ARBA" id="ARBA00022919"/>
    </source>
</evidence>
<comment type="pathway">
    <text evidence="2">Lipid metabolism; sphingolipid metabolism.</text>
</comment>
<evidence type="ECO:0000256" key="12">
    <source>
        <dbReference type="ARBA" id="ARBA00023136"/>
    </source>
</evidence>
<gene>
    <name evidence="14" type="ORF">PLBR_LOCUS7233</name>
</gene>
<evidence type="ECO:0000256" key="11">
    <source>
        <dbReference type="ARBA" id="ARBA00023098"/>
    </source>
</evidence>
<evidence type="ECO:0000256" key="5">
    <source>
        <dbReference type="ARBA" id="ARBA00022692"/>
    </source>
</evidence>
<evidence type="ECO:0000256" key="7">
    <source>
        <dbReference type="ARBA" id="ARBA00022801"/>
    </source>
</evidence>
<evidence type="ECO:0000313" key="15">
    <source>
        <dbReference type="Proteomes" id="UP000290189"/>
    </source>
</evidence>
<keyword evidence="14" id="KW-0496">Mitochondrion</keyword>
<comment type="subcellular location">
    <subcellularLocation>
        <location evidence="1">Membrane</location>
        <topology evidence="1">Multi-pass membrane protein</topology>
    </subcellularLocation>
</comment>
<organism evidence="14 15">
    <name type="scientific">Plasmodiophora brassicae</name>
    <name type="common">Clubroot disease agent</name>
    <dbReference type="NCBI Taxonomy" id="37360"/>
    <lineage>
        <taxon>Eukaryota</taxon>
        <taxon>Sar</taxon>
        <taxon>Rhizaria</taxon>
        <taxon>Endomyxa</taxon>
        <taxon>Phytomyxea</taxon>
        <taxon>Plasmodiophorida</taxon>
        <taxon>Plasmodiophoridae</taxon>
        <taxon>Plasmodiophora</taxon>
    </lineage>
</organism>
<protein>
    <recommendedName>
        <fullName evidence="13">Endonuclease/exonuclease/phosphatase domain-containing protein</fullName>
    </recommendedName>
</protein>
<dbReference type="GO" id="GO:0004767">
    <property type="term" value="F:sphingomyelin phosphodiesterase activity"/>
    <property type="evidence" value="ECO:0007669"/>
    <property type="project" value="InterPro"/>
</dbReference>
<evidence type="ECO:0000256" key="3">
    <source>
        <dbReference type="ARBA" id="ARBA00004991"/>
    </source>
</evidence>
<accession>A0A3P3YIK5</accession>
<geneLocation type="mitochondrion" evidence="14"/>
<sequence>MSHVLWLADRLRRDITYVNSHGMLRRETGTGTPRDADSGRGSVVGDEADPFELRVLTMNVWGLYFLPHVEARVEALGERLHGYDVIALQEAGLIYAHYFAGGIGFPFWPGSHGTGVLVLSRLPIVDVVWKRFLINGKPYKLHHSDYLAGRGVGLLRLSSPTGPIDVFVTHLHAMYVDNPDDDEYLSHRMGQAFETAQFIRATARAPLVVVMGDFNCWPNSVSMCMLRSFVSLRDAWDYCHPTSESRDAAVEDWSGCTFGTPDNAFSYKEGIKPQRLDYVMFATLDQPLSDPRIHWSLRECSLAIEFMDMAAQAAGTSSPPSRIPLSDHWGVKAVFAGSRKTPASGAAVGDDRQKWPLDSITTHDHELLQAAMAICMQGRKEANRRRSRHHRRTLFALMIFPLLWIIGFRIPIALAWTPFLVSGYCIAEMLLAQGVVTDEITSFNEILHQMKHLLKRQSVHSAPALDAT</sequence>
<name>A0A3P3YIK5_PLABS</name>
<evidence type="ECO:0000313" key="14">
    <source>
        <dbReference type="EMBL" id="SPR00018.1"/>
    </source>
</evidence>
<comment type="similarity">
    <text evidence="4">Belongs to the neutral sphingomyelinase family.</text>
</comment>